<dbReference type="Pfam" id="PF07158">
    <property type="entry name" value="MatC_N"/>
    <property type="match status" value="1"/>
</dbReference>
<keyword evidence="4 6" id="KW-1133">Transmembrane helix</keyword>
<evidence type="ECO:0000313" key="9">
    <source>
        <dbReference type="EMBL" id="CAB4912758.1"/>
    </source>
</evidence>
<organism evidence="9">
    <name type="scientific">freshwater metagenome</name>
    <dbReference type="NCBI Taxonomy" id="449393"/>
    <lineage>
        <taxon>unclassified sequences</taxon>
        <taxon>metagenomes</taxon>
        <taxon>ecological metagenomes</taxon>
    </lineage>
</organism>
<evidence type="ECO:0000256" key="2">
    <source>
        <dbReference type="ARBA" id="ARBA00022448"/>
    </source>
</evidence>
<sequence>MTRVTHPPVPGARAVYSEGFAMGPEWIAIIALVALFVIGTLLPINMGALAYVAAWLVGMYALDLEEKEILAGVSGDLILTLIGVTYLFAIARNNGTVDLIVRTAVRGVGGRVALIPWVMFAVTAVLTGIGAVSPAACAIIGPIALGFAGRYGISPLMMGMFVVHGAQAGGFSPISIYGVITNSVMEDAGLPSSEITVFLASLIVNTIMAAILFVALGGRKLMAMRIDPDDPDTLDDDLHRGGATVPARGYGTSAPTGTQAQGVRRDQVLTLLAFVGVALIALVFDKNIGFVAITAAVILAMLNANEHKDAVKQIAWPTVLLVAGVSTYATILTTAGSPEFVGTWAAGLGAAAIGALVLCYVGGVVSAFASSTALLPVIIPIAVPLIADGGINAALFVAALAVSSTIVDVSPFSTNGALMLANKPDSISEPVYYKQILGYGVIVTLVGPLLVWAALVLPGW</sequence>
<dbReference type="InterPro" id="IPR009827">
    <property type="entry name" value="MatC_N"/>
</dbReference>
<feature type="transmembrane region" description="Helical" evidence="6">
    <location>
        <begin position="268"/>
        <end position="284"/>
    </location>
</feature>
<feature type="transmembrane region" description="Helical" evidence="6">
    <location>
        <begin position="314"/>
        <end position="335"/>
    </location>
</feature>
<feature type="transmembrane region" description="Helical" evidence="6">
    <location>
        <begin position="69"/>
        <end position="89"/>
    </location>
</feature>
<evidence type="ECO:0000256" key="1">
    <source>
        <dbReference type="ARBA" id="ARBA00004141"/>
    </source>
</evidence>
<accession>A0A6J7H166</accession>
<evidence type="ECO:0000256" key="6">
    <source>
        <dbReference type="SAM" id="Phobius"/>
    </source>
</evidence>
<feature type="transmembrane region" description="Helical" evidence="6">
    <location>
        <begin position="393"/>
        <end position="415"/>
    </location>
</feature>
<feature type="transmembrane region" description="Helical" evidence="6">
    <location>
        <begin position="26"/>
        <end position="57"/>
    </location>
</feature>
<proteinExistence type="predicted"/>
<dbReference type="AlphaFoldDB" id="A0A6J7H166"/>
<reference evidence="9" key="1">
    <citation type="submission" date="2020-05" db="EMBL/GenBank/DDBJ databases">
        <authorList>
            <person name="Chiriac C."/>
            <person name="Salcher M."/>
            <person name="Ghai R."/>
            <person name="Kavagutti S V."/>
        </authorList>
    </citation>
    <scope>NUCLEOTIDE SEQUENCE</scope>
</reference>
<evidence type="ECO:0000256" key="5">
    <source>
        <dbReference type="ARBA" id="ARBA00023136"/>
    </source>
</evidence>
<evidence type="ECO:0000259" key="8">
    <source>
        <dbReference type="Pfam" id="PF07158"/>
    </source>
</evidence>
<feature type="domain" description="Citrate transporter-like" evidence="7">
    <location>
        <begin position="288"/>
        <end position="452"/>
    </location>
</feature>
<keyword evidence="2" id="KW-0813">Transport</keyword>
<feature type="transmembrane region" description="Helical" evidence="6">
    <location>
        <begin position="368"/>
        <end position="387"/>
    </location>
</feature>
<dbReference type="EMBL" id="CAFBMW010000001">
    <property type="protein sequence ID" value="CAB4912758.1"/>
    <property type="molecule type" value="Genomic_DNA"/>
</dbReference>
<feature type="domain" description="Dicarboxylate carrier MatC N-terminal" evidence="8">
    <location>
        <begin position="22"/>
        <end position="170"/>
    </location>
</feature>
<comment type="subcellular location">
    <subcellularLocation>
        <location evidence="1">Membrane</location>
        <topology evidence="1">Multi-pass membrane protein</topology>
    </subcellularLocation>
</comment>
<feature type="transmembrane region" description="Helical" evidence="6">
    <location>
        <begin position="114"/>
        <end position="147"/>
    </location>
</feature>
<feature type="transmembrane region" description="Helical" evidence="6">
    <location>
        <begin position="436"/>
        <end position="457"/>
    </location>
</feature>
<gene>
    <name evidence="9" type="ORF">UFOPK3662_00098</name>
</gene>
<evidence type="ECO:0000256" key="3">
    <source>
        <dbReference type="ARBA" id="ARBA00022692"/>
    </source>
</evidence>
<feature type="transmembrane region" description="Helical" evidence="6">
    <location>
        <begin position="341"/>
        <end position="361"/>
    </location>
</feature>
<feature type="transmembrane region" description="Helical" evidence="6">
    <location>
        <begin position="195"/>
        <end position="216"/>
    </location>
</feature>
<name>A0A6J7H166_9ZZZZ</name>
<evidence type="ECO:0000256" key="4">
    <source>
        <dbReference type="ARBA" id="ARBA00022989"/>
    </source>
</evidence>
<dbReference type="InterPro" id="IPR004680">
    <property type="entry name" value="Cit_transptr-like_dom"/>
</dbReference>
<feature type="transmembrane region" description="Helical" evidence="6">
    <location>
        <begin position="290"/>
        <end position="307"/>
    </location>
</feature>
<protein>
    <submittedName>
        <fullName evidence="9">Unannotated protein</fullName>
    </submittedName>
</protein>
<dbReference type="GO" id="GO:0055085">
    <property type="term" value="P:transmembrane transport"/>
    <property type="evidence" value="ECO:0007669"/>
    <property type="project" value="InterPro"/>
</dbReference>
<evidence type="ECO:0000259" key="7">
    <source>
        <dbReference type="Pfam" id="PF03600"/>
    </source>
</evidence>
<keyword evidence="5 6" id="KW-0472">Membrane</keyword>
<dbReference type="GO" id="GO:0016020">
    <property type="term" value="C:membrane"/>
    <property type="evidence" value="ECO:0007669"/>
    <property type="project" value="UniProtKB-SubCell"/>
</dbReference>
<keyword evidence="3 6" id="KW-0812">Transmembrane</keyword>
<dbReference type="Pfam" id="PF03600">
    <property type="entry name" value="CitMHS"/>
    <property type="match status" value="1"/>
</dbReference>
<feature type="transmembrane region" description="Helical" evidence="6">
    <location>
        <begin position="159"/>
        <end position="180"/>
    </location>
</feature>